<dbReference type="PROSITE" id="PS51650">
    <property type="entry name" value="C2_DOCK"/>
    <property type="match status" value="1"/>
</dbReference>
<dbReference type="InterPro" id="IPR035892">
    <property type="entry name" value="C2_domain_sf"/>
</dbReference>
<dbReference type="Pfam" id="PF06920">
    <property type="entry name" value="DHR-2_Lobe_A"/>
    <property type="match status" value="1"/>
</dbReference>
<proteinExistence type="inferred from homology"/>
<dbReference type="Pfam" id="PF00169">
    <property type="entry name" value="PH"/>
    <property type="match status" value="1"/>
</dbReference>
<accession>A0AAV2AXW3</accession>
<evidence type="ECO:0008006" key="9">
    <source>
        <dbReference type="Google" id="ProtNLM"/>
    </source>
</evidence>
<dbReference type="InterPro" id="IPR046773">
    <property type="entry name" value="DOCKER_Lobe_C"/>
</dbReference>
<keyword evidence="8" id="KW-1185">Reference proteome</keyword>
<dbReference type="EMBL" id="CAXIEN010000224">
    <property type="protein sequence ID" value="CAL1287944.1"/>
    <property type="molecule type" value="Genomic_DNA"/>
</dbReference>
<dbReference type="PROSITE" id="PS50003">
    <property type="entry name" value="PH_DOMAIN"/>
    <property type="match status" value="1"/>
</dbReference>
<dbReference type="InterPro" id="IPR046770">
    <property type="entry name" value="DOCKER_Lobe_B"/>
</dbReference>
<dbReference type="Pfam" id="PF20422">
    <property type="entry name" value="DHR-2_Lobe_B"/>
    <property type="match status" value="1"/>
</dbReference>
<organism evidence="7 8">
    <name type="scientific">Larinioides sclopetarius</name>
    <dbReference type="NCBI Taxonomy" id="280406"/>
    <lineage>
        <taxon>Eukaryota</taxon>
        <taxon>Metazoa</taxon>
        <taxon>Ecdysozoa</taxon>
        <taxon>Arthropoda</taxon>
        <taxon>Chelicerata</taxon>
        <taxon>Arachnida</taxon>
        <taxon>Araneae</taxon>
        <taxon>Araneomorphae</taxon>
        <taxon>Entelegynae</taxon>
        <taxon>Araneoidea</taxon>
        <taxon>Araneidae</taxon>
        <taxon>Larinioides</taxon>
    </lineage>
</organism>
<dbReference type="InterPro" id="IPR011993">
    <property type="entry name" value="PH-like_dom_sf"/>
</dbReference>
<feature type="domain" description="C2 DOCK-type" evidence="5">
    <location>
        <begin position="664"/>
        <end position="842"/>
    </location>
</feature>
<dbReference type="Gene3D" id="2.30.29.30">
    <property type="entry name" value="Pleckstrin-homology domain (PH domain)/Phosphotyrosine-binding domain (PTB)"/>
    <property type="match status" value="1"/>
</dbReference>
<dbReference type="Pfam" id="PF14429">
    <property type="entry name" value="DOCK-C2"/>
    <property type="match status" value="1"/>
</dbReference>
<dbReference type="Gene3D" id="2.60.40.150">
    <property type="entry name" value="C2 domain"/>
    <property type="match status" value="1"/>
</dbReference>
<dbReference type="InterPro" id="IPR046769">
    <property type="entry name" value="DOCKER_Lobe_A"/>
</dbReference>
<evidence type="ECO:0000313" key="7">
    <source>
        <dbReference type="EMBL" id="CAL1287944.1"/>
    </source>
</evidence>
<dbReference type="Proteomes" id="UP001497382">
    <property type="component" value="Unassembled WGS sequence"/>
</dbReference>
<dbReference type="InterPro" id="IPR043161">
    <property type="entry name" value="DOCK_C_lobe_A"/>
</dbReference>
<sequence>MAERKFTRSLNKPGSAAQVRETVSQAVRESTLIAKPQLIEPVDFEVFFHKNKTLLQNDPLREMLLFPQDDVMEEVISRTHRTVNPTIPILAENEVSSLFTRQCLKAYIKDWHVINYKYKPYSGSYLQLPRFPRQSELEDQVYEVDTEIDGGKDSISTVGSESGVIKEGFLLKGPESGTDSFISLATKSFKRRFVCLRQEVDGTHILEFHKDDRKTDSKGALCMDFCNKVVRSSKRSKLGFELQMADGHKSCILAAENERELELWLSSLNTVIINTKNASENNRKQPISPESAGDYMSSSAPSPFGYGTLKGLEHSKNPELAKYARETDYSIALARKENRQNLFAIYPDMQRMIHSAHNYDFEKEVKPYREEFGTRILVKCEEISFRLQAPLESEKDSLCQVEPYITTLAIYDAKRNRKVSEDFKFDVNNPYIRNMLPMKSRKSSVPLNQSNTNSNCNGENNKSLPNPHLRDIGEEWLTFPKQAIFNVQHPESELYFVLRIEKVLQGSISQAADPYIRAQSASNNARLGAKVQKIARSCCQRLGHYRMPFAWAACPIFKPLSDELDTTTEFGPLYRQEGTKLSDEDLLRFLSEFKKPEKLKHLTTIPGSFKFSLQIIKELPPNCLNTSLVPLIPFPIPPKCEPTIEIEQFPTGIASSCNPYVTYINHLYIFPKSLKYDSQKTFTKARNIVCSIEFRDNDDENAEPLKVIYGVPGESIYCSKATTSITHHNINPDFYKEVKMLLPTQLHEKHHILFTFHHISCEQPKSSKRRDVPVANVVGYSWLTLLNKGKLSIDDQNLPVSINLPPGYLSCKPLGLGKGFSGPEIRWVDGGKELFKVTFILVSTVNSKDHHLCNFFSQCQRLRESKIPEIEANNSNKLWGFGLWDLSACPVIPSLCQRPRPQSMPMILPVSPQEDSLIAPGSEVGREVSKYVKVQHGMTKTLKTLHAVDMSTIIHFLPTLLNELFNLIVITSNEDVALNTVRVLIHIVHGVHEAGKNDILHSYVQYVFKTQDLTVRKRVVHEELVKSLNIVLKPANTDFLMINKFLRHSWFFFQIINKSAAQHLLSTERIKMLRQERFPADYQLCIKSLVEGLVPHILQKHKELPIETKQANISLAFFLKKCLSLMDRGFVFKLIKSYLEKFVPNDIKTLHEYKFEFLEIICFHEHFIALNLPIMRSIGIHGQTKNMKGGAASLQYQWMSRHWSLLKNFEHEYRLSDEFCRHHFLLGTLLQEIRASLCEVHDIRQTAISVFKNLLAKHAFDDRYQGKAYQARIASLYLPFISILIENYSSLHLKTPPATPPAVKKVEKISTSKITEHFSNPVTPVLARRSTVEPTGSLPASARNRDSSFLGLIAGQAQTQPTVTFANGSCTSIDSNASNPSTLSERSKESEIHVREKDGTESLDDYKCHARSHSLPFSSSSSVLHFDKMDSVEIKDLLVCFLYIIKHVNEELLIGWWQHCSEYDILDFFQILELCLHQFKYMGKKNIKNQHPAMCQPKSMTLPARTPPPSFAQRCNSTYSEAGTHTVSPLSSSDADTFYRALLEANMATEVGLIALDVLGLYCLHLKEQLLYKDGDNLLMKKIFDIYLSFLQVGQSEKMFKHLFAALRAFINKFTIALFQGNALLCGKLCFELLRCCNSKLQTVRNEACALLYLLMRSNFEFSKRKELTRVHLQLIVSVSRLLGDVVGLNNARLQESLSVINNYANSDKAMQNTVFPSEVKDLTKRIRTVLMATMQMKEHENDPEMLVDLQHQLANSYASTPALRKTWLESMARNHLKNGDYSEAAHCYIHIAAMEAEYLKQKCIISDGCSAFKPISSNVEQDESNLKEDAGVHDIQYSQETLLKNLEICVKMLEQAERYEVMPEVYKLILPIYEEQRNYEALLMCYKTLHSAYAKIVDVNRTGRRLLGKYYRVAFFGASYFVEEAGKEYIYKEPKVTSLAEISERLYHLFCEKFGKDAVRMIMDSNKVNPKDLESKYAYIQVTHVVPYFDEDELRSRPTEFERSNNLRRFMFETPFTVDSNKVRGLPEEQCKRRTILTTLYSFPYVKKRIPVFSKSVQVLSPIEVAIDEMLSRINELEEVVTLQPTDLKKLQLKLQGSISVQVNAGPLAYANAFLEGKRPEKYPTDKIMSLKEVYRRFIKISREALELNGRLITSDQYEYHMSLKKNFQELVDSLSGMLHEKLYYQEKDVLCLKRTSLDVFNYISGSPSPSSSNA</sequence>
<dbReference type="InterPro" id="IPR043162">
    <property type="entry name" value="DOCK_C_lobe_C"/>
</dbReference>
<name>A0AAV2AXW3_9ARAC</name>
<comment type="similarity">
    <text evidence="2">Belongs to the DOCK family.</text>
</comment>
<protein>
    <recommendedName>
        <fullName evidence="9">Dedicator of cytokinesis protein 9</fullName>
    </recommendedName>
</protein>
<evidence type="ECO:0000259" key="6">
    <source>
        <dbReference type="PROSITE" id="PS51651"/>
    </source>
</evidence>
<dbReference type="InterPro" id="IPR027357">
    <property type="entry name" value="DOCKER_dom"/>
</dbReference>
<keyword evidence="1" id="KW-0344">Guanine-nucleotide releasing factor</keyword>
<dbReference type="InterPro" id="IPR021816">
    <property type="entry name" value="DOCK_C/D_N"/>
</dbReference>
<dbReference type="Pfam" id="PF11878">
    <property type="entry name" value="DOCK_C-D_N"/>
    <property type="match status" value="1"/>
</dbReference>
<dbReference type="Gene3D" id="1.25.40.410">
    <property type="match status" value="1"/>
</dbReference>
<dbReference type="Gene3D" id="1.20.58.740">
    <property type="match status" value="1"/>
</dbReference>
<feature type="region of interest" description="Disordered" evidence="3">
    <location>
        <begin position="442"/>
        <end position="463"/>
    </location>
</feature>
<evidence type="ECO:0000259" key="5">
    <source>
        <dbReference type="PROSITE" id="PS51650"/>
    </source>
</evidence>
<evidence type="ECO:0000313" key="8">
    <source>
        <dbReference type="Proteomes" id="UP001497382"/>
    </source>
</evidence>
<evidence type="ECO:0000256" key="2">
    <source>
        <dbReference type="PROSITE-ProRule" id="PRU00983"/>
    </source>
</evidence>
<dbReference type="PANTHER" id="PTHR23317:SF26">
    <property type="entry name" value="ZIZIMIN, ISOFORM K"/>
    <property type="match status" value="1"/>
</dbReference>
<feature type="compositionally biased region" description="Low complexity" evidence="3">
    <location>
        <begin position="448"/>
        <end position="463"/>
    </location>
</feature>
<dbReference type="PROSITE" id="PS51651">
    <property type="entry name" value="DOCKER"/>
    <property type="match status" value="1"/>
</dbReference>
<feature type="domain" description="DOCKER" evidence="6">
    <location>
        <begin position="1756"/>
        <end position="2185"/>
    </location>
</feature>
<dbReference type="GO" id="GO:0005085">
    <property type="term" value="F:guanyl-nucleotide exchange factor activity"/>
    <property type="evidence" value="ECO:0007669"/>
    <property type="project" value="UniProtKB-KW"/>
</dbReference>
<dbReference type="Pfam" id="PF20421">
    <property type="entry name" value="DHR-2_Lobe_C"/>
    <property type="match status" value="1"/>
</dbReference>
<dbReference type="SUPFAM" id="SSF50729">
    <property type="entry name" value="PH domain-like"/>
    <property type="match status" value="1"/>
</dbReference>
<evidence type="ECO:0000256" key="1">
    <source>
        <dbReference type="ARBA" id="ARBA00022658"/>
    </source>
</evidence>
<evidence type="ECO:0000259" key="4">
    <source>
        <dbReference type="PROSITE" id="PS50003"/>
    </source>
</evidence>
<dbReference type="InterPro" id="IPR027007">
    <property type="entry name" value="C2_DOCK-type_domain"/>
</dbReference>
<dbReference type="SMART" id="SM00233">
    <property type="entry name" value="PH"/>
    <property type="match status" value="1"/>
</dbReference>
<dbReference type="InterPro" id="IPR001849">
    <property type="entry name" value="PH_domain"/>
</dbReference>
<dbReference type="PANTHER" id="PTHR23317">
    <property type="entry name" value="DEDICATOR OF CYTOKINESIS DOCK"/>
    <property type="match status" value="1"/>
</dbReference>
<evidence type="ECO:0000256" key="3">
    <source>
        <dbReference type="SAM" id="MobiDB-lite"/>
    </source>
</evidence>
<feature type="domain" description="PH" evidence="4">
    <location>
        <begin position="163"/>
        <end position="273"/>
    </location>
</feature>
<dbReference type="CDD" id="cd13267">
    <property type="entry name" value="PH_DOCK-D"/>
    <property type="match status" value="1"/>
</dbReference>
<dbReference type="GO" id="GO:0007264">
    <property type="term" value="P:small GTPase-mediated signal transduction"/>
    <property type="evidence" value="ECO:0007669"/>
    <property type="project" value="InterPro"/>
</dbReference>
<gene>
    <name evidence="7" type="ORF">LARSCL_LOCUS15101</name>
</gene>
<reference evidence="7 8" key="1">
    <citation type="submission" date="2024-04" db="EMBL/GenBank/DDBJ databases">
        <authorList>
            <person name="Rising A."/>
            <person name="Reimegard J."/>
            <person name="Sonavane S."/>
            <person name="Akerstrom W."/>
            <person name="Nylinder S."/>
            <person name="Hedman E."/>
            <person name="Kallberg Y."/>
        </authorList>
    </citation>
    <scope>NUCLEOTIDE SEQUENCE [LARGE SCALE GENOMIC DNA]</scope>
</reference>
<comment type="caution">
    <text evidence="7">The sequence shown here is derived from an EMBL/GenBank/DDBJ whole genome shotgun (WGS) entry which is preliminary data.</text>
</comment>
<dbReference type="InterPro" id="IPR026791">
    <property type="entry name" value="DOCK"/>
</dbReference>